<evidence type="ECO:0000313" key="2">
    <source>
        <dbReference type="EMBL" id="KAF5325362.1"/>
    </source>
</evidence>
<gene>
    <name evidence="2" type="ORF">D9619_009637</name>
</gene>
<sequence>MRADPAGHLQVVLRPAVPYPPTSTHITPHLVHSVSPAARHTQPPSLPQSEPVAPLWKRGDEQHSCPSALIIATSPSTPINPLVATANVYPWRTDRAKTA</sequence>
<evidence type="ECO:0000313" key="3">
    <source>
        <dbReference type="Proteomes" id="UP000567179"/>
    </source>
</evidence>
<dbReference type="Proteomes" id="UP000567179">
    <property type="component" value="Unassembled WGS sequence"/>
</dbReference>
<organism evidence="2 3">
    <name type="scientific">Psilocybe cf. subviscida</name>
    <dbReference type="NCBI Taxonomy" id="2480587"/>
    <lineage>
        <taxon>Eukaryota</taxon>
        <taxon>Fungi</taxon>
        <taxon>Dikarya</taxon>
        <taxon>Basidiomycota</taxon>
        <taxon>Agaricomycotina</taxon>
        <taxon>Agaricomycetes</taxon>
        <taxon>Agaricomycetidae</taxon>
        <taxon>Agaricales</taxon>
        <taxon>Agaricineae</taxon>
        <taxon>Strophariaceae</taxon>
        <taxon>Psilocybe</taxon>
    </lineage>
</organism>
<reference evidence="2 3" key="1">
    <citation type="journal article" date="2020" name="ISME J.">
        <title>Uncovering the hidden diversity of litter-decomposition mechanisms in mushroom-forming fungi.</title>
        <authorList>
            <person name="Floudas D."/>
            <person name="Bentzer J."/>
            <person name="Ahren D."/>
            <person name="Johansson T."/>
            <person name="Persson P."/>
            <person name="Tunlid A."/>
        </authorList>
    </citation>
    <scope>NUCLEOTIDE SEQUENCE [LARGE SCALE GENOMIC DNA]</scope>
    <source>
        <strain evidence="2 3">CBS 101986</strain>
    </source>
</reference>
<evidence type="ECO:0000256" key="1">
    <source>
        <dbReference type="SAM" id="MobiDB-lite"/>
    </source>
</evidence>
<protein>
    <submittedName>
        <fullName evidence="2">Uncharacterized protein</fullName>
    </submittedName>
</protein>
<dbReference type="AlphaFoldDB" id="A0A8H5F6J4"/>
<name>A0A8H5F6J4_9AGAR</name>
<accession>A0A8H5F6J4</accession>
<comment type="caution">
    <text evidence="2">The sequence shown here is derived from an EMBL/GenBank/DDBJ whole genome shotgun (WGS) entry which is preliminary data.</text>
</comment>
<feature type="region of interest" description="Disordered" evidence="1">
    <location>
        <begin position="34"/>
        <end position="60"/>
    </location>
</feature>
<keyword evidence="3" id="KW-1185">Reference proteome</keyword>
<proteinExistence type="predicted"/>
<dbReference type="EMBL" id="JAACJJ010000015">
    <property type="protein sequence ID" value="KAF5325362.1"/>
    <property type="molecule type" value="Genomic_DNA"/>
</dbReference>